<dbReference type="SMART" id="SM00342">
    <property type="entry name" value="HTH_ARAC"/>
    <property type="match status" value="1"/>
</dbReference>
<evidence type="ECO:0000259" key="4">
    <source>
        <dbReference type="PROSITE" id="PS01124"/>
    </source>
</evidence>
<dbReference type="GO" id="GO:0043565">
    <property type="term" value="F:sequence-specific DNA binding"/>
    <property type="evidence" value="ECO:0007669"/>
    <property type="project" value="InterPro"/>
</dbReference>
<reference evidence="5 6" key="1">
    <citation type="submission" date="2019-03" db="EMBL/GenBank/DDBJ databases">
        <title>Genomic Encyclopedia of Archaeal and Bacterial Type Strains, Phase II (KMG-II): from individual species to whole genera.</title>
        <authorList>
            <person name="Goeker M."/>
        </authorList>
    </citation>
    <scope>NUCLEOTIDE SEQUENCE [LARGE SCALE GENOMIC DNA]</scope>
    <source>
        <strain evidence="5 6">DSM 28135</strain>
    </source>
</reference>
<evidence type="ECO:0000313" key="6">
    <source>
        <dbReference type="Proteomes" id="UP000294689"/>
    </source>
</evidence>
<dbReference type="RefSeq" id="WP_133757639.1">
    <property type="nucleotide sequence ID" value="NZ_SOBW01000008.1"/>
</dbReference>
<accession>A0A4R7PXB0</accession>
<dbReference type="InterPro" id="IPR020449">
    <property type="entry name" value="Tscrpt_reg_AraC-type_HTH"/>
</dbReference>
<dbReference type="InterPro" id="IPR053142">
    <property type="entry name" value="PchR_regulatory_protein"/>
</dbReference>
<keyword evidence="3" id="KW-0804">Transcription</keyword>
<proteinExistence type="predicted"/>
<dbReference type="Gene3D" id="1.10.10.60">
    <property type="entry name" value="Homeodomain-like"/>
    <property type="match status" value="1"/>
</dbReference>
<dbReference type="SUPFAM" id="SSF46689">
    <property type="entry name" value="Homeodomain-like"/>
    <property type="match status" value="1"/>
</dbReference>
<dbReference type="OrthoDB" id="2666928at2"/>
<evidence type="ECO:0000256" key="2">
    <source>
        <dbReference type="ARBA" id="ARBA00023125"/>
    </source>
</evidence>
<sequence>MIQITTNAECIAAVLTQIKDYLGGEISERWGEYTLNFDNKIAKGSIRCISFDWGVSLFEFDAICFEDVLFIDSHTKINPLHFTFCSHGYFKHRFEHQKDYRTINQYHASILVAKENVKHYTLLEKDTHVTFNNIQIIRKKYIKKRNNQLSALNGTLYRVFVDKKGTATYAYYSPLHIRMEEQVKSLRTVNSKGIIRILQIEGEVYQLLAMHIARHDWYEKGQPSPITLLQKELQMVKTIAEKILKEPSINYSLEYISKDSGLSQAKLQEGFKYLYARTVTEYIRHVRLEAARDLMNTTDLNISQIVYTIGFTSRSYFSKIFKEKYNITPNEFKKQIWVMDDDPTKWN</sequence>
<dbReference type="AlphaFoldDB" id="A0A4R7PXB0"/>
<evidence type="ECO:0000313" key="5">
    <source>
        <dbReference type="EMBL" id="TDU39568.1"/>
    </source>
</evidence>
<dbReference type="InterPro" id="IPR009057">
    <property type="entry name" value="Homeodomain-like_sf"/>
</dbReference>
<keyword evidence="2 5" id="KW-0238">DNA-binding</keyword>
<dbReference type="Pfam" id="PF12833">
    <property type="entry name" value="HTH_18"/>
    <property type="match status" value="1"/>
</dbReference>
<name>A0A4R7PXB0_9FLAO</name>
<keyword evidence="6" id="KW-1185">Reference proteome</keyword>
<evidence type="ECO:0000256" key="3">
    <source>
        <dbReference type="ARBA" id="ARBA00023163"/>
    </source>
</evidence>
<feature type="domain" description="HTH araC/xylS-type" evidence="4">
    <location>
        <begin position="234"/>
        <end position="335"/>
    </location>
</feature>
<dbReference type="GO" id="GO:0003700">
    <property type="term" value="F:DNA-binding transcription factor activity"/>
    <property type="evidence" value="ECO:0007669"/>
    <property type="project" value="InterPro"/>
</dbReference>
<keyword evidence="1" id="KW-0805">Transcription regulation</keyword>
<dbReference type="EMBL" id="SOBW01000008">
    <property type="protein sequence ID" value="TDU39568.1"/>
    <property type="molecule type" value="Genomic_DNA"/>
</dbReference>
<gene>
    <name evidence="5" type="ORF">BXY82_1595</name>
</gene>
<dbReference type="PRINTS" id="PR00032">
    <property type="entry name" value="HTHARAC"/>
</dbReference>
<dbReference type="PROSITE" id="PS01124">
    <property type="entry name" value="HTH_ARAC_FAMILY_2"/>
    <property type="match status" value="1"/>
</dbReference>
<dbReference type="Proteomes" id="UP000294689">
    <property type="component" value="Unassembled WGS sequence"/>
</dbReference>
<organism evidence="5 6">
    <name type="scientific">Gelidibacter sediminis</name>
    <dbReference type="NCBI Taxonomy" id="1608710"/>
    <lineage>
        <taxon>Bacteria</taxon>
        <taxon>Pseudomonadati</taxon>
        <taxon>Bacteroidota</taxon>
        <taxon>Flavobacteriia</taxon>
        <taxon>Flavobacteriales</taxon>
        <taxon>Flavobacteriaceae</taxon>
        <taxon>Gelidibacter</taxon>
    </lineage>
</organism>
<evidence type="ECO:0000256" key="1">
    <source>
        <dbReference type="ARBA" id="ARBA00023015"/>
    </source>
</evidence>
<protein>
    <submittedName>
        <fullName evidence="5">AraC-like DNA-binding protein</fullName>
    </submittedName>
</protein>
<comment type="caution">
    <text evidence="5">The sequence shown here is derived from an EMBL/GenBank/DDBJ whole genome shotgun (WGS) entry which is preliminary data.</text>
</comment>
<dbReference type="InterPro" id="IPR018060">
    <property type="entry name" value="HTH_AraC"/>
</dbReference>
<dbReference type="PANTHER" id="PTHR47893">
    <property type="entry name" value="REGULATORY PROTEIN PCHR"/>
    <property type="match status" value="1"/>
</dbReference>
<dbReference type="PANTHER" id="PTHR47893:SF1">
    <property type="entry name" value="REGULATORY PROTEIN PCHR"/>
    <property type="match status" value="1"/>
</dbReference>